<dbReference type="AlphaFoldDB" id="A0A916A0N4"/>
<protein>
    <submittedName>
        <fullName evidence="1">Uncharacterized protein</fullName>
    </submittedName>
</protein>
<sequence>MHPIFQEHITGCMEWYNNFYERYCDEKIYSSQKDLSHELRILEYSIEAEEPSIEWEFSIPNWLDKIAQEHQLLTSTMFSNNDTKIRYELSLNPKLIRLLDSTIFSERNYSEFLRATRQKRIGVEVSSSAEKRIRREEPELLDGNQFRIIESDDDLFDDKDTFEMMTKTFMKKPHIAQLSTKDHTNANVAFIFDLIRFICEMISLSNKILNETLIYSHFGEVVSRLQGIVEQKL</sequence>
<evidence type="ECO:0000313" key="1">
    <source>
        <dbReference type="EMBL" id="CAB5394468.1"/>
    </source>
</evidence>
<reference evidence="1" key="1">
    <citation type="submission" date="2020-05" db="EMBL/GenBank/DDBJ databases">
        <authorList>
            <person name="Rincon C."/>
            <person name="Sanders R I."/>
            <person name="Robbins C."/>
            <person name="Chaturvedi A."/>
        </authorList>
    </citation>
    <scope>NUCLEOTIDE SEQUENCE</scope>
    <source>
        <strain evidence="1">CHB12</strain>
    </source>
</reference>
<dbReference type="OrthoDB" id="2391523at2759"/>
<proteinExistence type="predicted"/>
<gene>
    <name evidence="1" type="ORF">CHRIB12_LOCUS23338</name>
</gene>
<organism evidence="1 2">
    <name type="scientific">Rhizophagus irregularis</name>
    <dbReference type="NCBI Taxonomy" id="588596"/>
    <lineage>
        <taxon>Eukaryota</taxon>
        <taxon>Fungi</taxon>
        <taxon>Fungi incertae sedis</taxon>
        <taxon>Mucoromycota</taxon>
        <taxon>Glomeromycotina</taxon>
        <taxon>Glomeromycetes</taxon>
        <taxon>Glomerales</taxon>
        <taxon>Glomeraceae</taxon>
        <taxon>Rhizophagus</taxon>
    </lineage>
</organism>
<evidence type="ECO:0000313" key="2">
    <source>
        <dbReference type="Proteomes" id="UP000684084"/>
    </source>
</evidence>
<dbReference type="VEuPathDB" id="FungiDB:RhiirFUN_011903"/>
<accession>A0A916A0N4</accession>
<dbReference type="Proteomes" id="UP000684084">
    <property type="component" value="Unassembled WGS sequence"/>
</dbReference>
<name>A0A916A0N4_9GLOM</name>
<dbReference type="EMBL" id="CAGKOT010000089">
    <property type="protein sequence ID" value="CAB5394468.1"/>
    <property type="molecule type" value="Genomic_DNA"/>
</dbReference>
<comment type="caution">
    <text evidence="1">The sequence shown here is derived from an EMBL/GenBank/DDBJ whole genome shotgun (WGS) entry which is preliminary data.</text>
</comment>